<accession>A0AAN3VTZ1</accession>
<evidence type="ECO:0000256" key="1">
    <source>
        <dbReference type="SAM" id="Phobius"/>
    </source>
</evidence>
<comment type="caution">
    <text evidence="2">The sequence shown here is derived from an EMBL/GenBank/DDBJ whole genome shotgun (WGS) entry which is preliminary data.</text>
</comment>
<keyword evidence="1" id="KW-1133">Transmembrane helix</keyword>
<evidence type="ECO:0000313" key="3">
    <source>
        <dbReference type="Proteomes" id="UP000003120"/>
    </source>
</evidence>
<organism evidence="2 3">
    <name type="scientific">Fusobacterium necrophorum subsp. funduliforme Fnf 1007</name>
    <dbReference type="NCBI Taxonomy" id="1161424"/>
    <lineage>
        <taxon>Bacteria</taxon>
        <taxon>Fusobacteriati</taxon>
        <taxon>Fusobacteriota</taxon>
        <taxon>Fusobacteriia</taxon>
        <taxon>Fusobacteriales</taxon>
        <taxon>Fusobacteriaceae</taxon>
        <taxon>Fusobacterium</taxon>
    </lineage>
</organism>
<evidence type="ECO:0000313" key="2">
    <source>
        <dbReference type="EMBL" id="EJU15340.1"/>
    </source>
</evidence>
<reference evidence="2 3" key="1">
    <citation type="submission" date="2012-07" db="EMBL/GenBank/DDBJ databases">
        <authorList>
            <person name="Durkin A.S."/>
            <person name="McCorrison J."/>
            <person name="Torralba M."/>
            <person name="Gillis M."/>
            <person name="Methe B."/>
            <person name="Sutton G."/>
            <person name="Nelson K.E."/>
        </authorList>
    </citation>
    <scope>NUCLEOTIDE SEQUENCE [LARGE SCALE GENOMIC DNA]</scope>
    <source>
        <strain evidence="2 3">Fnf 1007</strain>
    </source>
</reference>
<proteinExistence type="predicted"/>
<dbReference type="Proteomes" id="UP000003120">
    <property type="component" value="Unassembled WGS sequence"/>
</dbReference>
<dbReference type="AlphaFoldDB" id="A0AAN3VTZ1"/>
<gene>
    <name evidence="2" type="ORF">HMPREF1127_0306</name>
</gene>
<keyword evidence="1" id="KW-0472">Membrane</keyword>
<name>A0AAN3VTZ1_9FUSO</name>
<sequence>MWEGKLFLGYCSCALTFILFGVRMILGYFKIEKRGGSINTYLCIYDTREE</sequence>
<dbReference type="EMBL" id="ALKK01000083">
    <property type="protein sequence ID" value="EJU15340.1"/>
    <property type="molecule type" value="Genomic_DNA"/>
</dbReference>
<feature type="transmembrane region" description="Helical" evidence="1">
    <location>
        <begin position="6"/>
        <end position="26"/>
    </location>
</feature>
<keyword evidence="1" id="KW-0812">Transmembrane</keyword>
<protein>
    <submittedName>
        <fullName evidence="2">Uncharacterized protein</fullName>
    </submittedName>
</protein>